<dbReference type="GO" id="GO:0005993">
    <property type="term" value="P:trehalose catabolic process"/>
    <property type="evidence" value="ECO:0007669"/>
    <property type="project" value="TreeGrafter"/>
</dbReference>
<evidence type="ECO:0000256" key="2">
    <source>
        <dbReference type="ARBA" id="ARBA00022801"/>
    </source>
</evidence>
<proteinExistence type="inferred from homology"/>
<dbReference type="InterPro" id="IPR018232">
    <property type="entry name" value="Glyco_hydro_37_CS"/>
</dbReference>
<dbReference type="EMBL" id="VLTN01000004">
    <property type="protein sequence ID" value="KAA0156328.1"/>
    <property type="molecule type" value="Genomic_DNA"/>
</dbReference>
<evidence type="ECO:0000256" key="4">
    <source>
        <dbReference type="RuleBase" id="RU361180"/>
    </source>
</evidence>
<gene>
    <name evidence="7" type="ORF">FNF29_01121</name>
</gene>
<protein>
    <recommendedName>
        <fullName evidence="4">Trehalase</fullName>
        <ecNumber evidence="4">3.2.1.28</ecNumber>
    </recommendedName>
    <alternativeName>
        <fullName evidence="4">Alpha-trehalose glucohydrolase</fullName>
    </alternativeName>
</protein>
<keyword evidence="2 4" id="KW-0378">Hydrolase</keyword>
<evidence type="ECO:0000313" key="7">
    <source>
        <dbReference type="EMBL" id="KAA0156328.1"/>
    </source>
</evidence>
<dbReference type="Pfam" id="PF01204">
    <property type="entry name" value="Trehalase"/>
    <property type="match status" value="1"/>
</dbReference>
<dbReference type="GO" id="GO:0004555">
    <property type="term" value="F:alpha,alpha-trehalase activity"/>
    <property type="evidence" value="ECO:0007669"/>
    <property type="project" value="UniProtKB-EC"/>
</dbReference>
<dbReference type="InterPro" id="IPR012341">
    <property type="entry name" value="6hp_glycosidase-like_sf"/>
</dbReference>
<keyword evidence="6" id="KW-0472">Membrane</keyword>
<feature type="compositionally biased region" description="Low complexity" evidence="5">
    <location>
        <begin position="1"/>
        <end position="14"/>
    </location>
</feature>
<accession>A0A5A8CUA1</accession>
<sequence>MSFSGRSRGTSTTSHMGDKLIVEDEGHEPQDGMSWLSSPRSRMFVAFGVCMAMSAVVTTIVLILLPKHAPGPYWEQICTVMCSGPLIAAVNDLGFFNDSKTFVDMPLIEENPKSILDAFTSVDAQAPEAVWAFLAKHFGPAGSDLLTIEPPDWTATPKVATSQTNVTLRSFASGVNAIWRDLTRQVAPDVVAAPQRHTLLPLPRHFVVAGGRFRELYFWDSYWIVLGLLRSGMTETATAMVENLAWTARLLGKVPNGARAYYVNRSQPPLLALMADAVVAETGNATLAAYVLPAVQAEMRWYGILSGGSGAQEVTVGKEKLYRYNVAASGPRPESWREDMATAKQAGAPPGSQAALSLWGNIASAAESGWDFSSRWLGAGGRDMTTARTSSIVPADLNSIVVMQLRAAARLERVGGAAGSGTTASQYEARATQLCSSINAALWNESLAWWADFDLEAGALKPATAVTPAAFFPLWAGCAGSDVNGTVPDMAYRAANALVHTSGLWQEGGVVTSNLVTGQQWDSPAAWPPLQWILVQALLRAEAKTDAKELARRWLRSNMLGFQRTGTMFEKYDAFNPGHISGGGEYTPQRGFGWTNGVVLDLLSQFDFATLG</sequence>
<evidence type="ECO:0000256" key="1">
    <source>
        <dbReference type="ARBA" id="ARBA00005615"/>
    </source>
</evidence>
<dbReference type="SUPFAM" id="SSF48208">
    <property type="entry name" value="Six-hairpin glycosidases"/>
    <property type="match status" value="1"/>
</dbReference>
<comment type="caution">
    <text evidence="7">The sequence shown here is derived from an EMBL/GenBank/DDBJ whole genome shotgun (WGS) entry which is preliminary data.</text>
</comment>
<keyword evidence="8" id="KW-1185">Reference proteome</keyword>
<keyword evidence="3 4" id="KW-0326">Glycosidase</keyword>
<evidence type="ECO:0000256" key="3">
    <source>
        <dbReference type="ARBA" id="ARBA00023295"/>
    </source>
</evidence>
<dbReference type="OMA" id="RYWDASD"/>
<evidence type="ECO:0000256" key="6">
    <source>
        <dbReference type="SAM" id="Phobius"/>
    </source>
</evidence>
<comment type="similarity">
    <text evidence="1 4">Belongs to the glycosyl hydrolase 37 family.</text>
</comment>
<name>A0A5A8CUA1_CAFRO</name>
<dbReference type="PRINTS" id="PR00744">
    <property type="entry name" value="GLHYDRLASE37"/>
</dbReference>
<feature type="compositionally biased region" description="Basic and acidic residues" evidence="5">
    <location>
        <begin position="16"/>
        <end position="30"/>
    </location>
</feature>
<dbReference type="InterPro" id="IPR008928">
    <property type="entry name" value="6-hairpin_glycosidase_sf"/>
</dbReference>
<dbReference type="AlphaFoldDB" id="A0A5A8CUA1"/>
<dbReference type="PANTHER" id="PTHR23403:SF1">
    <property type="entry name" value="TREHALASE"/>
    <property type="match status" value="1"/>
</dbReference>
<dbReference type="InterPro" id="IPR001661">
    <property type="entry name" value="Glyco_hydro_37"/>
</dbReference>
<evidence type="ECO:0000256" key="5">
    <source>
        <dbReference type="SAM" id="MobiDB-lite"/>
    </source>
</evidence>
<evidence type="ECO:0000313" key="8">
    <source>
        <dbReference type="Proteomes" id="UP000323011"/>
    </source>
</evidence>
<reference evidence="7 8" key="1">
    <citation type="submission" date="2019-07" db="EMBL/GenBank/DDBJ databases">
        <title>Genomes of Cafeteria roenbergensis.</title>
        <authorList>
            <person name="Fischer M.G."/>
            <person name="Hackl T."/>
            <person name="Roman M."/>
        </authorList>
    </citation>
    <scope>NUCLEOTIDE SEQUENCE [LARGE SCALE GENOMIC DNA]</scope>
    <source>
        <strain evidence="7 8">BVI</strain>
    </source>
</reference>
<keyword evidence="6" id="KW-1133">Transmembrane helix</keyword>
<dbReference type="PROSITE" id="PS00928">
    <property type="entry name" value="TREHALASE_2"/>
    <property type="match status" value="1"/>
</dbReference>
<dbReference type="Gene3D" id="1.50.10.10">
    <property type="match status" value="1"/>
</dbReference>
<dbReference type="EC" id="3.2.1.28" evidence="4"/>
<organism evidence="7 8">
    <name type="scientific">Cafeteria roenbergensis</name>
    <name type="common">Marine flagellate</name>
    <dbReference type="NCBI Taxonomy" id="33653"/>
    <lineage>
        <taxon>Eukaryota</taxon>
        <taxon>Sar</taxon>
        <taxon>Stramenopiles</taxon>
        <taxon>Bigyra</taxon>
        <taxon>Opalozoa</taxon>
        <taxon>Bicosoecida</taxon>
        <taxon>Cafeteriaceae</taxon>
        <taxon>Cafeteria</taxon>
    </lineage>
</organism>
<dbReference type="PANTHER" id="PTHR23403">
    <property type="entry name" value="TREHALASE"/>
    <property type="match status" value="1"/>
</dbReference>
<feature type="region of interest" description="Disordered" evidence="5">
    <location>
        <begin position="1"/>
        <end position="33"/>
    </location>
</feature>
<feature type="transmembrane region" description="Helical" evidence="6">
    <location>
        <begin position="43"/>
        <end position="65"/>
    </location>
</feature>
<comment type="catalytic activity">
    <reaction evidence="4">
        <text>alpha,alpha-trehalose + H2O = alpha-D-glucose + beta-D-glucose</text>
        <dbReference type="Rhea" id="RHEA:32675"/>
        <dbReference type="ChEBI" id="CHEBI:15377"/>
        <dbReference type="ChEBI" id="CHEBI:15903"/>
        <dbReference type="ChEBI" id="CHEBI:16551"/>
        <dbReference type="ChEBI" id="CHEBI:17925"/>
        <dbReference type="EC" id="3.2.1.28"/>
    </reaction>
</comment>
<dbReference type="Proteomes" id="UP000323011">
    <property type="component" value="Unassembled WGS sequence"/>
</dbReference>
<keyword evidence="6" id="KW-0812">Transmembrane</keyword>